<sequence length="154" mass="16837">MERCMNWFQEIAANPHIEVALLIDGGGRLVATSQEANTQVRRAATMIRAAEMLARGLAAEFGRGAVTLLQITTAEGHLLVMPVGGAHYLILLTQRGAPLELLRTYLSRLLEDLPEAEIAAASQNLPYSPWDELSVDDLFNALSEWLHNGGDSRT</sequence>
<proteinExistence type="predicted"/>
<dbReference type="Gene3D" id="3.30.450.30">
    <property type="entry name" value="Dynein light chain 2a, cytoplasmic"/>
    <property type="match status" value="1"/>
</dbReference>
<reference evidence="2 3" key="1">
    <citation type="submission" date="2017-11" db="EMBL/GenBank/DDBJ databases">
        <title>Evolution of Phototrophy in the Chloroflexi Phylum Driven by Horizontal Gene Transfer.</title>
        <authorList>
            <person name="Ward L.M."/>
            <person name="Hemp J."/>
            <person name="Shih P.M."/>
            <person name="Mcglynn S.E."/>
            <person name="Fischer W."/>
        </authorList>
    </citation>
    <scope>NUCLEOTIDE SEQUENCE [LARGE SCALE GENOMIC DNA]</scope>
    <source>
        <strain evidence="2">JP3_13</strain>
    </source>
</reference>
<gene>
    <name evidence="2" type="ORF">CUN49_09015</name>
</gene>
<dbReference type="EMBL" id="PGTM01000115">
    <property type="protein sequence ID" value="PJF35746.1"/>
    <property type="molecule type" value="Genomic_DNA"/>
</dbReference>
<comment type="caution">
    <text evidence="2">The sequence shown here is derived from an EMBL/GenBank/DDBJ whole genome shotgun (WGS) entry which is preliminary data.</text>
</comment>
<accession>A0A2M8PDW9</accession>
<dbReference type="Proteomes" id="UP000229681">
    <property type="component" value="Unassembled WGS sequence"/>
</dbReference>
<name>A0A2M8PDW9_9CHLR</name>
<evidence type="ECO:0000313" key="3">
    <source>
        <dbReference type="Proteomes" id="UP000229681"/>
    </source>
</evidence>
<organism evidence="2 3">
    <name type="scientific">Candidatus Thermofonsia Clade 1 bacterium</name>
    <dbReference type="NCBI Taxonomy" id="2364210"/>
    <lineage>
        <taxon>Bacteria</taxon>
        <taxon>Bacillati</taxon>
        <taxon>Chloroflexota</taxon>
        <taxon>Candidatus Thermofontia</taxon>
        <taxon>Candidatus Thermofonsia Clade 1</taxon>
    </lineage>
</organism>
<dbReference type="Pfam" id="PF03259">
    <property type="entry name" value="Robl_LC7"/>
    <property type="match status" value="1"/>
</dbReference>
<dbReference type="AlphaFoldDB" id="A0A2M8PDW9"/>
<evidence type="ECO:0000259" key="1">
    <source>
        <dbReference type="SMART" id="SM00960"/>
    </source>
</evidence>
<protein>
    <recommendedName>
        <fullName evidence="1">Roadblock/LAMTOR2 domain-containing protein</fullName>
    </recommendedName>
</protein>
<evidence type="ECO:0000313" key="2">
    <source>
        <dbReference type="EMBL" id="PJF35746.1"/>
    </source>
</evidence>
<dbReference type="SMART" id="SM00960">
    <property type="entry name" value="Robl_LC7"/>
    <property type="match status" value="1"/>
</dbReference>
<feature type="domain" description="Roadblock/LAMTOR2" evidence="1">
    <location>
        <begin position="6"/>
        <end position="93"/>
    </location>
</feature>
<dbReference type="InterPro" id="IPR004942">
    <property type="entry name" value="Roadblock/LAMTOR2_dom"/>
</dbReference>
<dbReference type="SUPFAM" id="SSF103196">
    <property type="entry name" value="Roadblock/LC7 domain"/>
    <property type="match status" value="1"/>
</dbReference>